<dbReference type="AlphaFoldDB" id="A0A0V1F4N5"/>
<reference evidence="1 2" key="1">
    <citation type="submission" date="2015-01" db="EMBL/GenBank/DDBJ databases">
        <title>Evolution of Trichinella species and genotypes.</title>
        <authorList>
            <person name="Korhonen P.K."/>
            <person name="Edoardo P."/>
            <person name="Giuseppe L.R."/>
            <person name="Gasser R.B."/>
        </authorList>
    </citation>
    <scope>NUCLEOTIDE SEQUENCE [LARGE SCALE GENOMIC DNA]</scope>
    <source>
        <strain evidence="1">ISS470</strain>
    </source>
</reference>
<keyword evidence="2" id="KW-1185">Reference proteome</keyword>
<evidence type="ECO:0000313" key="1">
    <source>
        <dbReference type="EMBL" id="KRY80955.1"/>
    </source>
</evidence>
<proteinExistence type="predicted"/>
<accession>A0A0V1F4N5</accession>
<name>A0A0V1F4N5_TRIPS</name>
<protein>
    <submittedName>
        <fullName evidence="1">Uncharacterized protein</fullName>
    </submittedName>
</protein>
<organism evidence="1 2">
    <name type="scientific">Trichinella pseudospiralis</name>
    <name type="common">Parasitic roundworm</name>
    <dbReference type="NCBI Taxonomy" id="6337"/>
    <lineage>
        <taxon>Eukaryota</taxon>
        <taxon>Metazoa</taxon>
        <taxon>Ecdysozoa</taxon>
        <taxon>Nematoda</taxon>
        <taxon>Enoplea</taxon>
        <taxon>Dorylaimia</taxon>
        <taxon>Trichinellida</taxon>
        <taxon>Trichinellidae</taxon>
        <taxon>Trichinella</taxon>
    </lineage>
</organism>
<evidence type="ECO:0000313" key="2">
    <source>
        <dbReference type="Proteomes" id="UP000054995"/>
    </source>
</evidence>
<dbReference type="Proteomes" id="UP000054995">
    <property type="component" value="Unassembled WGS sequence"/>
</dbReference>
<dbReference type="EMBL" id="JYDT01000286">
    <property type="protein sequence ID" value="KRY80955.1"/>
    <property type="molecule type" value="Genomic_DNA"/>
</dbReference>
<sequence length="78" mass="8608">MTTWVQKSATDQLLSNDQSNGLRCCESWNAGEVSVGHKAEYSFIRRNVASALEAHGVMQSMSIQVSKRLSRVDSGQYA</sequence>
<comment type="caution">
    <text evidence="1">The sequence shown here is derived from an EMBL/GenBank/DDBJ whole genome shotgun (WGS) entry which is preliminary data.</text>
</comment>
<gene>
    <name evidence="1" type="ORF">T4D_9163</name>
</gene>